<feature type="region of interest" description="Disordered" evidence="1">
    <location>
        <begin position="14"/>
        <end position="35"/>
    </location>
</feature>
<dbReference type="InterPro" id="IPR050650">
    <property type="entry name" value="Type-II_Cytokine-TF_Rcpt"/>
</dbReference>
<name>A0A8B7JRU2_9AVES</name>
<feature type="transmembrane region" description="Helical" evidence="2">
    <location>
        <begin position="290"/>
        <end position="317"/>
    </location>
</feature>
<evidence type="ECO:0000259" key="3">
    <source>
        <dbReference type="PROSITE" id="PS50853"/>
    </source>
</evidence>
<dbReference type="InterPro" id="IPR013783">
    <property type="entry name" value="Ig-like_fold"/>
</dbReference>
<dbReference type="InterPro" id="IPR015373">
    <property type="entry name" value="Interferon/interleukin_rcp_dom"/>
</dbReference>
<dbReference type="PANTHER" id="PTHR20859:SF84">
    <property type="entry name" value="INTERFERON ALPHA_BETA RECEPTOR 2"/>
    <property type="match status" value="1"/>
</dbReference>
<dbReference type="Proteomes" id="UP001652627">
    <property type="component" value="Chromosome 13"/>
</dbReference>
<dbReference type="KEGG" id="aam:106497409"/>
<dbReference type="GeneID" id="106497409"/>
<keyword evidence="2" id="KW-0472">Membrane</keyword>
<keyword evidence="2" id="KW-1133">Transmembrane helix</keyword>
<dbReference type="GO" id="GO:0042018">
    <property type="term" value="F:interleukin-22 receptor activity"/>
    <property type="evidence" value="ECO:0007669"/>
    <property type="project" value="TreeGrafter"/>
</dbReference>
<evidence type="ECO:0000256" key="1">
    <source>
        <dbReference type="SAM" id="MobiDB-lite"/>
    </source>
</evidence>
<dbReference type="AlphaFoldDB" id="A0A8B7JRU2"/>
<proteinExistence type="predicted"/>
<accession>A0A8B7JRU2</accession>
<keyword evidence="2" id="KW-0812">Transmembrane</keyword>
<dbReference type="PANTHER" id="PTHR20859">
    <property type="entry name" value="INTERFERON/INTERLEUKIN RECEPTOR"/>
    <property type="match status" value="1"/>
</dbReference>
<feature type="domain" description="Fibronectin type-III" evidence="3">
    <location>
        <begin position="82"/>
        <end position="177"/>
    </location>
</feature>
<dbReference type="RefSeq" id="XP_013813802.1">
    <property type="nucleotide sequence ID" value="XM_013958348.2"/>
</dbReference>
<evidence type="ECO:0000313" key="5">
    <source>
        <dbReference type="RefSeq" id="XP_013813802.1"/>
    </source>
</evidence>
<dbReference type="GO" id="GO:0005886">
    <property type="term" value="C:plasma membrane"/>
    <property type="evidence" value="ECO:0007669"/>
    <property type="project" value="TreeGrafter"/>
</dbReference>
<dbReference type="OrthoDB" id="10031784at2759"/>
<gene>
    <name evidence="5" type="primary">LOC106497409</name>
</gene>
<dbReference type="SUPFAM" id="SSF49265">
    <property type="entry name" value="Fibronectin type III"/>
    <property type="match status" value="2"/>
</dbReference>
<dbReference type="Pfam" id="PF01108">
    <property type="entry name" value="Tissue_fac"/>
    <property type="match status" value="1"/>
</dbReference>
<dbReference type="PROSITE" id="PS50853">
    <property type="entry name" value="FN3"/>
    <property type="match status" value="1"/>
</dbReference>
<organism evidence="4 5">
    <name type="scientific">Apteryx mantelli</name>
    <name type="common">North Island brown kiwi</name>
    <dbReference type="NCBI Taxonomy" id="2696672"/>
    <lineage>
        <taxon>Eukaryota</taxon>
        <taxon>Metazoa</taxon>
        <taxon>Chordata</taxon>
        <taxon>Craniata</taxon>
        <taxon>Vertebrata</taxon>
        <taxon>Euteleostomi</taxon>
        <taxon>Archelosauria</taxon>
        <taxon>Archosauria</taxon>
        <taxon>Dinosauria</taxon>
        <taxon>Saurischia</taxon>
        <taxon>Theropoda</taxon>
        <taxon>Coelurosauria</taxon>
        <taxon>Aves</taxon>
        <taxon>Palaeognathae</taxon>
        <taxon>Apterygiformes</taxon>
        <taxon>Apterygidae</taxon>
        <taxon>Apteryx</taxon>
    </lineage>
</organism>
<protein>
    <submittedName>
        <fullName evidence="5">Uncharacterized protein isoform X1</fullName>
    </submittedName>
</protein>
<keyword evidence="4" id="KW-1185">Reference proteome</keyword>
<sequence length="615" mass="68427">MAPAQSSEICAMWPQGGLTWDSGEKRRRKGPGNSTLLEHQQVPLRWQKGEHVSLCGPSRSRAMLPSFAFTPLSPAPPGMPFPPQNVTLVAKNFHTCLMWEPDPHSPSSARYQVEWKSRRTSPWTKADTCWGNSSSSSWTCELYFEDIHDIYWARVRAVDGDKLSKWVSSSELQPYRDTVVGPPELSWLLQGHILSIKIIMPLTPYQSKNGSYKPINKVLRKLWYRLNLYEKDVFIQQVPCEQRGKEASCMFRYLKPSTQYCVRTVTVGMPREQSREAAQCITTSATPGDFPWVLLAVLSAVLLVLFVAGLCFLRLYVFLRPSETRIPNSLAILNEELTLNIRVPTLELEGDSSTLISLVVLPSHGSSAAEQKKPQVQLFFGESFSQEMAGYCANGFRPDWPESEALSFAPSQLEHVLDSGASSPLEGLEEGREGDDVSALPAQLPSGSWACLEQPVLVELNDDSYRGDEDYQTSEMWLSLHLQLYSKCQCPLLGTGSSISLTPQGTSFSQEDLKESLGMTEPCCQSWVPLSSVKLPADEEDRDQLFPALCHLHGHGAKPELGDRDTQQSDLDQATLGWQGVPLPSSCEVPYSPLDILQATTSSGYEIHPLVTDEP</sequence>
<dbReference type="InterPro" id="IPR036116">
    <property type="entry name" value="FN3_sf"/>
</dbReference>
<reference evidence="5" key="1">
    <citation type="submission" date="2025-08" db="UniProtKB">
        <authorList>
            <consortium name="RefSeq"/>
        </authorList>
    </citation>
    <scope>IDENTIFICATION</scope>
    <source>
        <tissue evidence="5">Blood</tissue>
    </source>
</reference>
<dbReference type="Gene3D" id="2.60.40.10">
    <property type="entry name" value="Immunoglobulins"/>
    <property type="match status" value="1"/>
</dbReference>
<dbReference type="Pfam" id="PF09294">
    <property type="entry name" value="Interfer-bind"/>
    <property type="match status" value="1"/>
</dbReference>
<dbReference type="InterPro" id="IPR003961">
    <property type="entry name" value="FN3_dom"/>
</dbReference>
<evidence type="ECO:0000313" key="4">
    <source>
        <dbReference type="Proteomes" id="UP001652627"/>
    </source>
</evidence>
<evidence type="ECO:0000256" key="2">
    <source>
        <dbReference type="SAM" id="Phobius"/>
    </source>
</evidence>